<dbReference type="AlphaFoldDB" id="A0A397TJS6"/>
<dbReference type="Proteomes" id="UP000265703">
    <property type="component" value="Unassembled WGS sequence"/>
</dbReference>
<keyword evidence="1" id="KW-0732">Signal</keyword>
<organism evidence="2 3">
    <name type="scientific">Glomus cerebriforme</name>
    <dbReference type="NCBI Taxonomy" id="658196"/>
    <lineage>
        <taxon>Eukaryota</taxon>
        <taxon>Fungi</taxon>
        <taxon>Fungi incertae sedis</taxon>
        <taxon>Mucoromycota</taxon>
        <taxon>Glomeromycotina</taxon>
        <taxon>Glomeromycetes</taxon>
        <taxon>Glomerales</taxon>
        <taxon>Glomeraceae</taxon>
        <taxon>Glomus</taxon>
    </lineage>
</organism>
<keyword evidence="3" id="KW-1185">Reference proteome</keyword>
<accession>A0A397TJS6</accession>
<comment type="caution">
    <text evidence="2">The sequence shown here is derived from an EMBL/GenBank/DDBJ whole genome shotgun (WGS) entry which is preliminary data.</text>
</comment>
<dbReference type="EMBL" id="QKYT01000018">
    <property type="protein sequence ID" value="RIA98238.1"/>
    <property type="molecule type" value="Genomic_DNA"/>
</dbReference>
<proteinExistence type="predicted"/>
<feature type="signal peptide" evidence="1">
    <location>
        <begin position="1"/>
        <end position="16"/>
    </location>
</feature>
<evidence type="ECO:0000256" key="1">
    <source>
        <dbReference type="SAM" id="SignalP"/>
    </source>
</evidence>
<sequence>MYFSFNWLCVLFCVNLEHLKLKLKLSSIINNNYIVTFANSLSNSLQKLGLDIYDDDEGNDLISYFLCDDDGKFKLFKYVGKNFTEDFDHDLLQKE</sequence>
<feature type="chain" id="PRO_5017333746" evidence="1">
    <location>
        <begin position="17"/>
        <end position="95"/>
    </location>
</feature>
<reference evidence="2 3" key="1">
    <citation type="submission" date="2018-06" db="EMBL/GenBank/DDBJ databases">
        <title>Comparative genomics reveals the genomic features of Rhizophagus irregularis, R. cerebriforme, R. diaphanum and Gigaspora rosea, and their symbiotic lifestyle signature.</title>
        <authorList>
            <person name="Morin E."/>
            <person name="San Clemente H."/>
            <person name="Chen E.C.H."/>
            <person name="De La Providencia I."/>
            <person name="Hainaut M."/>
            <person name="Kuo A."/>
            <person name="Kohler A."/>
            <person name="Murat C."/>
            <person name="Tang N."/>
            <person name="Roy S."/>
            <person name="Loubradou J."/>
            <person name="Henrissat B."/>
            <person name="Grigoriev I.V."/>
            <person name="Corradi N."/>
            <person name="Roux C."/>
            <person name="Martin F.M."/>
        </authorList>
    </citation>
    <scope>NUCLEOTIDE SEQUENCE [LARGE SCALE GENOMIC DNA]</scope>
    <source>
        <strain evidence="2 3">DAOM 227022</strain>
    </source>
</reference>
<name>A0A397TJS6_9GLOM</name>
<protein>
    <submittedName>
        <fullName evidence="2">Uncharacterized protein</fullName>
    </submittedName>
</protein>
<evidence type="ECO:0000313" key="3">
    <source>
        <dbReference type="Proteomes" id="UP000265703"/>
    </source>
</evidence>
<evidence type="ECO:0000313" key="2">
    <source>
        <dbReference type="EMBL" id="RIA98238.1"/>
    </source>
</evidence>
<gene>
    <name evidence="2" type="ORF">C1645_812953</name>
</gene>